<feature type="domain" description="ABC transmembrane type-1" evidence="8">
    <location>
        <begin position="95"/>
        <end position="300"/>
    </location>
</feature>
<evidence type="ECO:0000256" key="7">
    <source>
        <dbReference type="RuleBase" id="RU363032"/>
    </source>
</evidence>
<feature type="transmembrane region" description="Helical" evidence="7">
    <location>
        <begin position="181"/>
        <end position="201"/>
    </location>
</feature>
<reference evidence="9" key="1">
    <citation type="submission" date="2021-04" db="EMBL/GenBank/DDBJ databases">
        <title>Biosynthetic gene clusters of Dactylosporangioum roseum.</title>
        <authorList>
            <person name="Hartkoorn R.C."/>
            <person name="Beaudoing E."/>
            <person name="Hot D."/>
            <person name="Moureu S."/>
        </authorList>
    </citation>
    <scope>NUCLEOTIDE SEQUENCE</scope>
    <source>
        <strain evidence="9">NRRL B-16295</strain>
    </source>
</reference>
<dbReference type="RefSeq" id="WP_260724057.1">
    <property type="nucleotide sequence ID" value="NZ_BAAABS010000052.1"/>
</dbReference>
<dbReference type="Proteomes" id="UP001058271">
    <property type="component" value="Chromosome"/>
</dbReference>
<dbReference type="InterPro" id="IPR000515">
    <property type="entry name" value="MetI-like"/>
</dbReference>
<evidence type="ECO:0000313" key="9">
    <source>
        <dbReference type="EMBL" id="UWZ34723.1"/>
    </source>
</evidence>
<protein>
    <submittedName>
        <fullName evidence="9">ABC transporter permease</fullName>
    </submittedName>
</protein>
<dbReference type="Gene3D" id="1.10.3720.10">
    <property type="entry name" value="MetI-like"/>
    <property type="match status" value="1"/>
</dbReference>
<evidence type="ECO:0000256" key="5">
    <source>
        <dbReference type="ARBA" id="ARBA00022989"/>
    </source>
</evidence>
<dbReference type="PROSITE" id="PS50928">
    <property type="entry name" value="ABC_TM1"/>
    <property type="match status" value="1"/>
</dbReference>
<feature type="transmembrane region" description="Helical" evidence="7">
    <location>
        <begin position="281"/>
        <end position="304"/>
    </location>
</feature>
<comment type="similarity">
    <text evidence="7">Belongs to the binding-protein-dependent transport system permease family.</text>
</comment>
<dbReference type="InterPro" id="IPR035906">
    <property type="entry name" value="MetI-like_sf"/>
</dbReference>
<dbReference type="InterPro" id="IPR045621">
    <property type="entry name" value="BPD_transp_1_N"/>
</dbReference>
<feature type="transmembrane region" description="Helical" evidence="7">
    <location>
        <begin position="135"/>
        <end position="161"/>
    </location>
</feature>
<dbReference type="Pfam" id="PF00528">
    <property type="entry name" value="BPD_transp_1"/>
    <property type="match status" value="1"/>
</dbReference>
<keyword evidence="2 7" id="KW-0813">Transport</keyword>
<evidence type="ECO:0000259" key="8">
    <source>
        <dbReference type="PROSITE" id="PS50928"/>
    </source>
</evidence>
<dbReference type="EMBL" id="CP073721">
    <property type="protein sequence ID" value="UWZ34723.1"/>
    <property type="molecule type" value="Genomic_DNA"/>
</dbReference>
<evidence type="ECO:0000256" key="2">
    <source>
        <dbReference type="ARBA" id="ARBA00022448"/>
    </source>
</evidence>
<feature type="transmembrane region" description="Helical" evidence="7">
    <location>
        <begin position="9"/>
        <end position="30"/>
    </location>
</feature>
<evidence type="ECO:0000256" key="3">
    <source>
        <dbReference type="ARBA" id="ARBA00022475"/>
    </source>
</evidence>
<accession>A0ABY5Z0W3</accession>
<dbReference type="SUPFAM" id="SSF161098">
    <property type="entry name" value="MetI-like"/>
    <property type="match status" value="1"/>
</dbReference>
<dbReference type="PANTHER" id="PTHR43163:SF6">
    <property type="entry name" value="DIPEPTIDE TRANSPORT SYSTEM PERMEASE PROTEIN DPPB-RELATED"/>
    <property type="match status" value="1"/>
</dbReference>
<keyword evidence="4 7" id="KW-0812">Transmembrane</keyword>
<evidence type="ECO:0000256" key="1">
    <source>
        <dbReference type="ARBA" id="ARBA00004651"/>
    </source>
</evidence>
<evidence type="ECO:0000256" key="4">
    <source>
        <dbReference type="ARBA" id="ARBA00022692"/>
    </source>
</evidence>
<dbReference type="Pfam" id="PF19300">
    <property type="entry name" value="BPD_transp_1_N"/>
    <property type="match status" value="1"/>
</dbReference>
<organism evidence="9 10">
    <name type="scientific">Dactylosporangium roseum</name>
    <dbReference type="NCBI Taxonomy" id="47989"/>
    <lineage>
        <taxon>Bacteria</taxon>
        <taxon>Bacillati</taxon>
        <taxon>Actinomycetota</taxon>
        <taxon>Actinomycetes</taxon>
        <taxon>Micromonosporales</taxon>
        <taxon>Micromonosporaceae</taxon>
        <taxon>Dactylosporangium</taxon>
    </lineage>
</organism>
<proteinExistence type="inferred from homology"/>
<feature type="transmembrane region" description="Helical" evidence="7">
    <location>
        <begin position="239"/>
        <end position="261"/>
    </location>
</feature>
<keyword evidence="10" id="KW-1185">Reference proteome</keyword>
<keyword evidence="6 7" id="KW-0472">Membrane</keyword>
<keyword evidence="5 7" id="KW-1133">Transmembrane helix</keyword>
<dbReference type="PANTHER" id="PTHR43163">
    <property type="entry name" value="DIPEPTIDE TRANSPORT SYSTEM PERMEASE PROTEIN DPPB-RELATED"/>
    <property type="match status" value="1"/>
</dbReference>
<gene>
    <name evidence="9" type="ORF">Drose_26390</name>
</gene>
<keyword evidence="3" id="KW-1003">Cell membrane</keyword>
<name>A0ABY5Z0W3_9ACTN</name>
<sequence>MTRYVITRLLGAFAVLAVVSVVVFSLLHLAPGDPAVIIAGADADQATVDRIRTDLGLDRSLTAQYFDWVRQLCTGNLGTSYTLGQPISSLIAQRLPGTLQLTVAATLVMTVFGLLAGVVLATTRSRVLRWVIDQLSTLSLALPPFVSGVVLIFFFAVLWRVLPSGGDASLLDTPASSIRRLILPAVAMALPAIPVVARLLATEIRRNLDQEYVLTALAKGATRRRITWRHVLPNSLSPAVLELAIRIGHLLGGAIVAEAIFARAGLGSLLVQAVQTRDYRLAQVLLLLAIAAAIVIQLLSELLIARMDPRIRLGGKA</sequence>
<evidence type="ECO:0000313" key="10">
    <source>
        <dbReference type="Proteomes" id="UP001058271"/>
    </source>
</evidence>
<dbReference type="CDD" id="cd06261">
    <property type="entry name" value="TM_PBP2"/>
    <property type="match status" value="1"/>
</dbReference>
<comment type="subcellular location">
    <subcellularLocation>
        <location evidence="1 7">Cell membrane</location>
        <topology evidence="1 7">Multi-pass membrane protein</topology>
    </subcellularLocation>
</comment>
<evidence type="ECO:0000256" key="6">
    <source>
        <dbReference type="ARBA" id="ARBA00023136"/>
    </source>
</evidence>
<feature type="transmembrane region" description="Helical" evidence="7">
    <location>
        <begin position="99"/>
        <end position="123"/>
    </location>
</feature>